<feature type="region of interest" description="Disordered" evidence="16">
    <location>
        <begin position="1473"/>
        <end position="1496"/>
    </location>
</feature>
<dbReference type="InterPro" id="IPR006594">
    <property type="entry name" value="LisH"/>
</dbReference>
<keyword evidence="7" id="KW-0851">Voltage-gated channel</keyword>
<reference evidence="20 21" key="1">
    <citation type="submission" date="2017-12" db="EMBL/GenBank/DDBJ databases">
        <title>Sequencing, de novo assembly and annotation of complete genome of a new Thraustochytrid species, strain FCC1311.</title>
        <authorList>
            <person name="Sedici K."/>
            <person name="Godart F."/>
            <person name="Aiese Cigliano R."/>
            <person name="Sanseverino W."/>
            <person name="Barakat M."/>
            <person name="Ortet P."/>
            <person name="Marechal E."/>
            <person name="Cagnac O."/>
            <person name="Amato A."/>
        </authorList>
    </citation>
    <scope>NUCLEOTIDE SEQUENCE [LARGE SCALE GENOMIC DNA]</scope>
</reference>
<evidence type="ECO:0000256" key="11">
    <source>
        <dbReference type="ARBA" id="ARBA00023136"/>
    </source>
</evidence>
<dbReference type="CDD" id="cd00200">
    <property type="entry name" value="WD40"/>
    <property type="match status" value="1"/>
</dbReference>
<feature type="region of interest" description="Disordered" evidence="16">
    <location>
        <begin position="2206"/>
        <end position="2259"/>
    </location>
</feature>
<feature type="transmembrane region" description="Helical" evidence="17">
    <location>
        <begin position="1205"/>
        <end position="1225"/>
    </location>
</feature>
<dbReference type="InterPro" id="IPR043203">
    <property type="entry name" value="VGCC_Ca_Na"/>
</dbReference>
<feature type="transmembrane region" description="Helical" evidence="17">
    <location>
        <begin position="646"/>
        <end position="674"/>
    </location>
</feature>
<feature type="repeat" description="WD" evidence="15">
    <location>
        <begin position="2108"/>
        <end position="2149"/>
    </location>
</feature>
<evidence type="ECO:0000256" key="12">
    <source>
        <dbReference type="ARBA" id="ARBA00023163"/>
    </source>
</evidence>
<feature type="domain" description="Ion transport" evidence="18">
    <location>
        <begin position="753"/>
        <end position="1019"/>
    </location>
</feature>
<keyword evidence="21" id="KW-1185">Reference proteome</keyword>
<feature type="transmembrane region" description="Helical" evidence="17">
    <location>
        <begin position="992"/>
        <end position="1014"/>
    </location>
</feature>
<evidence type="ECO:0000313" key="20">
    <source>
        <dbReference type="EMBL" id="GBG32331.1"/>
    </source>
</evidence>
<evidence type="ECO:0000256" key="15">
    <source>
        <dbReference type="PROSITE-ProRule" id="PRU00221"/>
    </source>
</evidence>
<dbReference type="PROSITE" id="PS50294">
    <property type="entry name" value="WD_REPEATS_REGION"/>
    <property type="match status" value="5"/>
</dbReference>
<dbReference type="CDD" id="cd08044">
    <property type="entry name" value="TAF5_NTD2"/>
    <property type="match status" value="1"/>
</dbReference>
<organism evidence="20 21">
    <name type="scientific">Hondaea fermentalgiana</name>
    <dbReference type="NCBI Taxonomy" id="2315210"/>
    <lineage>
        <taxon>Eukaryota</taxon>
        <taxon>Sar</taxon>
        <taxon>Stramenopiles</taxon>
        <taxon>Bigyra</taxon>
        <taxon>Labyrinthulomycetes</taxon>
        <taxon>Thraustochytrida</taxon>
        <taxon>Thraustochytriidae</taxon>
        <taxon>Hondaea</taxon>
    </lineage>
</organism>
<dbReference type="PROSITE" id="PS50082">
    <property type="entry name" value="WD_REPEATS_2"/>
    <property type="match status" value="5"/>
</dbReference>
<feature type="transmembrane region" description="Helical" evidence="17">
    <location>
        <begin position="366"/>
        <end position="384"/>
    </location>
</feature>
<evidence type="ECO:0000256" key="16">
    <source>
        <dbReference type="SAM" id="MobiDB-lite"/>
    </source>
</evidence>
<feature type="transmembrane region" description="Helical" evidence="17">
    <location>
        <begin position="1292"/>
        <end position="1317"/>
    </location>
</feature>
<feature type="transmembrane region" description="Helical" evidence="17">
    <location>
        <begin position="794"/>
        <end position="814"/>
    </location>
</feature>
<dbReference type="Gene3D" id="1.20.120.350">
    <property type="entry name" value="Voltage-gated potassium channels. Chain C"/>
    <property type="match status" value="2"/>
</dbReference>
<evidence type="ECO:0000256" key="13">
    <source>
        <dbReference type="ARBA" id="ARBA00023180"/>
    </source>
</evidence>
<feature type="transmembrane region" description="Helical" evidence="17">
    <location>
        <begin position="601"/>
        <end position="625"/>
    </location>
</feature>
<feature type="compositionally biased region" description="Acidic residues" evidence="16">
    <location>
        <begin position="1926"/>
        <end position="1935"/>
    </location>
</feature>
<dbReference type="PROSITE" id="PS00678">
    <property type="entry name" value="WD_REPEATS_1"/>
    <property type="match status" value="1"/>
</dbReference>
<feature type="repeat" description="WD" evidence="15">
    <location>
        <begin position="1938"/>
        <end position="1969"/>
    </location>
</feature>
<keyword evidence="14 20" id="KW-0407">Ion channel</keyword>
<evidence type="ECO:0000256" key="2">
    <source>
        <dbReference type="ARBA" id="ARBA00009435"/>
    </source>
</evidence>
<evidence type="ECO:0000256" key="9">
    <source>
        <dbReference type="ARBA" id="ARBA00023015"/>
    </source>
</evidence>
<feature type="compositionally biased region" description="Low complexity" evidence="16">
    <location>
        <begin position="2233"/>
        <end position="2245"/>
    </location>
</feature>
<comment type="similarity">
    <text evidence="2">Belongs to the WD repeat TAF5 family.</text>
</comment>
<dbReference type="Gene3D" id="2.30.29.30">
    <property type="entry name" value="Pleckstrin-homology domain (PH domain)/Phosphotyrosine-binding domain (PTB)"/>
    <property type="match status" value="1"/>
</dbReference>
<dbReference type="InterPro" id="IPR007582">
    <property type="entry name" value="TFIID_NTD2"/>
</dbReference>
<dbReference type="Gene3D" id="1.10.238.10">
    <property type="entry name" value="EF-hand"/>
    <property type="match status" value="1"/>
</dbReference>
<evidence type="ECO:0000256" key="17">
    <source>
        <dbReference type="SAM" id="Phobius"/>
    </source>
</evidence>
<feature type="transmembrane region" description="Helical" evidence="17">
    <location>
        <begin position="1139"/>
        <end position="1162"/>
    </location>
</feature>
<dbReference type="GO" id="GO:0005634">
    <property type="term" value="C:nucleus"/>
    <property type="evidence" value="ECO:0007669"/>
    <property type="project" value="UniProtKB-ARBA"/>
</dbReference>
<feature type="domain" description="Ion transport" evidence="18">
    <location>
        <begin position="1068"/>
        <end position="1320"/>
    </location>
</feature>
<comment type="caution">
    <text evidence="20">The sequence shown here is derived from an EMBL/GenBank/DDBJ whole genome shotgun (WGS) entry which is preliminary data.</text>
</comment>
<evidence type="ECO:0000256" key="10">
    <source>
        <dbReference type="ARBA" id="ARBA00023065"/>
    </source>
</evidence>
<dbReference type="Proteomes" id="UP000241890">
    <property type="component" value="Unassembled WGS sequence"/>
</dbReference>
<dbReference type="PROSITE" id="PS50896">
    <property type="entry name" value="LISH"/>
    <property type="match status" value="1"/>
</dbReference>
<feature type="transmembrane region" description="Helical" evidence="17">
    <location>
        <begin position="826"/>
        <end position="850"/>
    </location>
</feature>
<feature type="transmembrane region" description="Helical" evidence="17">
    <location>
        <begin position="476"/>
        <end position="501"/>
    </location>
</feature>
<dbReference type="OrthoDB" id="416585at2759"/>
<dbReference type="InterPro" id="IPR036322">
    <property type="entry name" value="WD40_repeat_dom_sf"/>
</dbReference>
<dbReference type="Gene3D" id="2.130.10.10">
    <property type="entry name" value="YVTN repeat-like/Quinoprotein amine dehydrogenase"/>
    <property type="match status" value="2"/>
</dbReference>
<feature type="compositionally biased region" description="Low complexity" evidence="16">
    <location>
        <begin position="1482"/>
        <end position="1494"/>
    </location>
</feature>
<keyword evidence="3" id="KW-0813">Transport</keyword>
<dbReference type="PRINTS" id="PR00320">
    <property type="entry name" value="GPROTEINBRPT"/>
</dbReference>
<dbReference type="InterPro" id="IPR020472">
    <property type="entry name" value="WD40_PAC1"/>
</dbReference>
<feature type="transmembrane region" description="Helical" evidence="17">
    <location>
        <begin position="1067"/>
        <end position="1085"/>
    </location>
</feature>
<dbReference type="InterPro" id="IPR027359">
    <property type="entry name" value="Volt_channel_dom_sf"/>
</dbReference>
<dbReference type="InterPro" id="IPR019775">
    <property type="entry name" value="WD40_repeat_CS"/>
</dbReference>
<feature type="compositionally biased region" description="Gly residues" evidence="16">
    <location>
        <begin position="2223"/>
        <end position="2232"/>
    </location>
</feature>
<feature type="compositionally biased region" description="Basic and acidic residues" evidence="16">
    <location>
        <begin position="1710"/>
        <end position="1732"/>
    </location>
</feature>
<comment type="subcellular location">
    <subcellularLocation>
        <location evidence="1">Membrane</location>
        <topology evidence="1">Multi-pass membrane protein</topology>
    </subcellularLocation>
</comment>
<dbReference type="SMART" id="SM00320">
    <property type="entry name" value="WD40"/>
    <property type="match status" value="6"/>
</dbReference>
<dbReference type="Gene3D" id="1.25.40.500">
    <property type="entry name" value="TFIID subunit TAF5, NTD2 domain"/>
    <property type="match status" value="1"/>
</dbReference>
<protein>
    <submittedName>
        <fullName evidence="20">Sodium channel protein type 1 subunit alpha</fullName>
    </submittedName>
</protein>
<feature type="repeat" description="WD" evidence="15">
    <location>
        <begin position="2031"/>
        <end position="2065"/>
    </location>
</feature>
<dbReference type="PANTHER" id="PTHR10037:SF62">
    <property type="entry name" value="SODIUM CHANNEL PROTEIN 60E"/>
    <property type="match status" value="1"/>
</dbReference>
<dbReference type="InParanoid" id="A0A2R5GVA4"/>
<evidence type="ECO:0000256" key="4">
    <source>
        <dbReference type="ARBA" id="ARBA00022574"/>
    </source>
</evidence>
<dbReference type="InterPro" id="IPR005821">
    <property type="entry name" value="Ion_trans_dom"/>
</dbReference>
<evidence type="ECO:0000313" key="21">
    <source>
        <dbReference type="Proteomes" id="UP000241890"/>
    </source>
</evidence>
<keyword evidence="10" id="KW-0406">Ion transport</keyword>
<accession>A0A2R5GVA4</accession>
<feature type="transmembrane region" description="Helical" evidence="17">
    <location>
        <begin position="223"/>
        <end position="245"/>
    </location>
</feature>
<name>A0A2R5GVA4_9STRA</name>
<keyword evidence="11 17" id="KW-0472">Membrane</keyword>
<dbReference type="Pfam" id="PF04494">
    <property type="entry name" value="TFIID_NTD2"/>
    <property type="match status" value="1"/>
</dbReference>
<feature type="region of interest" description="Disordered" evidence="16">
    <location>
        <begin position="1909"/>
        <end position="1938"/>
    </location>
</feature>
<dbReference type="Gene3D" id="1.10.287.70">
    <property type="match status" value="4"/>
</dbReference>
<feature type="transmembrane region" description="Helical" evidence="17">
    <location>
        <begin position="886"/>
        <end position="909"/>
    </location>
</feature>
<dbReference type="FunFam" id="1.20.120.350:FF:000009">
    <property type="entry name" value="Voltage-dependent T-type calcium channel subunit alpha"/>
    <property type="match status" value="1"/>
</dbReference>
<evidence type="ECO:0000256" key="1">
    <source>
        <dbReference type="ARBA" id="ARBA00004141"/>
    </source>
</evidence>
<dbReference type="InterPro" id="IPR011993">
    <property type="entry name" value="PH-like_dom_sf"/>
</dbReference>
<feature type="transmembrane region" description="Helical" evidence="17">
    <location>
        <begin position="1237"/>
        <end position="1260"/>
    </location>
</feature>
<feature type="transmembrane region" description="Helical" evidence="17">
    <location>
        <begin position="746"/>
        <end position="773"/>
    </location>
</feature>
<evidence type="ECO:0000259" key="18">
    <source>
        <dbReference type="Pfam" id="PF00520"/>
    </source>
</evidence>
<sequence>MAEDRSGLRDFAALLTSSRGAQVLLHGQGHGPPVRAKLRLEIAAAETAPQWGADAAEMTTTSRMQIIPISSWHGMRKALQRWRIRSSSSRIKTEKYAKSRRDNAKDFAIADIQSVILGRETANFERTQRYMRSTSGEHALDLEDLGYRCFSIIVQLEEGEERSIDIEVPAAQGGRARRDRLAYGVAALAGRSMTFDAPKSLSAATHQPGVAERLHTFMFGRPVTIFLACCIFVSVTVMACLTPLLEVDSSLGARYAAEIQLASAINTAMSWIFTIEVVAKILAFESLVFYLSDPWNALDFFVVAAGWLSDLATAPGASATDESALNFTALRALRALRVLRTFKMLEGIREIVDTFIKTLKAVVQCMLLYFYFVGLSAIVASGLWQSTLKYHCALFDESVTGSWTPLRPRQYCSPGNDAGFVCPGLSTCVELDASPGRGFLSFLASLNTLYAVSVRAGLGEYLRGLLVATDSSASSVAVVIFFVVFNLFVSGMVFSIFIAIIRNTFTSTQRKAKERKYRMSLKIQRESAMVAPARMTFTARATRRVTDVRSMVGEIVKPPESEKRWMSNAELCFTSLFLLEMGIKVLALGGFRAYLGNVWNAFDFVVVTSSVVGIFASSFVNLSLLRILRLLRVVRLLRRNADIVRILMALIHSFPQLANLILFCGLVFSVFGIMGMQLYGAKLGLPTQAELDAAGGNFTEAYSPPRANFDTFPAALLTLFQMMTGGAQWPIYYSILESSMGSTAPIFFLTFGHAWFKGFILFVVMLSSVSLTLESPARPPTGLLEVVLEVSDMIFLAVFTLEFGVKVIAYGFVLPSESYLRSGWNWLDFVVLIVSYVGLAGSGGSASRVLRTGRILRPLRMINRNEGLKIIVDALLRAAQPVSYTILLLLVYFFTFGLVGMEAFMGLFWRCNDASVADRAACTGHFVDADSGILLPRVWAPPPFGFDSIGDAFATLIETVSLKGWPEKLYVAMDTTAVDAQPQRDAAPTHSVFFVVFIYFGSFFMMKLFVGVIVGSFRKYSGNMLLTADQLEWVEMKRVMAHIAPRLQEPKGKLCNWCYQAFISGRLNIACTLVFLAHLLFVIVIETMTAEDAEKSALEVLGHTAFVVLAIAVHCAQILGAGVSNVVSKCAYNLRTGKLYRRIHLSNTISIVACVLSLVALVPESGIPIRLLVALRGLDFSRLIQIAGMGSATLRHVLQVLSECLLLMLNVTLVFFMVLFIYAVLGMQMFATVKDGAALGVTASFVTFPEALLTIFQVAAGDNWIKIMRECGVGAPACMEGVNCGSFVGSRVFFYSFFFICFGVFLNLYTATIVDAYESKLKAQTTRWAFSESQLVRFQDVWAGLDPSATGRISTRLFCKLFYDLGIPFVFGDKKEFTERQKKVQYNQARFEIFDNISTRYPCALPNGEVAKAGEPSVSFFEVLQVVVMVNVDESSMSTEERVHRASGLNTELVEYLRQQGYAQAAQTLLQELEGNGGGSGSAPSTAATTATASKAQSQRFESYEQSYSALREWVLRSLDKFRDELWPVLWVVFAHSALSLAQAGDGKGSARFVDLFRRDHEINHLDEIVELSALSTPAQVQDSPLGRRLQRNRFEICMSQYACELLLGFVIEHNLLLVLSIINERTDIKMVDSKEHVSCLGQTVTGVAEMDATANMTLMSNKNNLKSIKVFWGVPKSFQALMPGATGALAASAQFPATPADYLPNGEPASKDPEEKAKEKSETQKLEEDPHAPQYRAARLTKLDRHNLAVRREEEERKKAASANSSASKGKGLVRQVDATNHTPGPDAEVTGDKFVEHIEQKLLREVLLSLASCPEDIAEKTLAQKALERAEALVLAVGMPDDLSKPDAQQKTGMVPTSVAVSQGWPSVALQTFFNAHDALICAEALHEFKLFAAGFDDSVVRVWSYPSSEDEESRRHGGGGGGGDDEEDEPVSEDLYGHAGPVYACSFSPDGTTLLTASADGTVRLWMRFPDLVDEFGDVFGDDGGANPDASASPAGSRKRSRAGISKRRTQGAWRNVFSYKHHPDAPVWDVRFSPAGYYFVSGSHDNVARLWSIESRKPLRLFVGHLADVDCVQWHPNCLYVATGSTDKTVRTWNVATGDCTRVFCGHTAGVNTLAFAASGRYLVSGGQDQRVIVWDFAASERVMVLDGHTAPVWSVAISPDMAFIASGSADGAVRTWDTHHIWGRASMPYFKAVNGLDKHSKSFNPRDAASEAKRKAGAGSGTAGGSAGNSNASAGQATSSELHPPKYAREPPSCRSFPTKYTPVHYVAFVNERLCLAAGSFSLPVLE</sequence>
<keyword evidence="9" id="KW-0805">Transcription regulation</keyword>
<dbReference type="SUPFAM" id="SSF160897">
    <property type="entry name" value="Taf5 N-terminal domain-like"/>
    <property type="match status" value="1"/>
</dbReference>
<keyword evidence="4 15" id="KW-0853">WD repeat</keyword>
<evidence type="ECO:0000256" key="14">
    <source>
        <dbReference type="ARBA" id="ARBA00023303"/>
    </source>
</evidence>
<dbReference type="Pfam" id="PF00400">
    <property type="entry name" value="WD40"/>
    <property type="match status" value="5"/>
</dbReference>
<dbReference type="InterPro" id="IPR001680">
    <property type="entry name" value="WD40_rpt"/>
</dbReference>
<evidence type="ECO:0000256" key="6">
    <source>
        <dbReference type="ARBA" id="ARBA00022737"/>
    </source>
</evidence>
<dbReference type="SUPFAM" id="SSF81324">
    <property type="entry name" value="Voltage-gated potassium channels"/>
    <property type="match status" value="4"/>
</dbReference>
<dbReference type="InterPro" id="IPR015943">
    <property type="entry name" value="WD40/YVTN_repeat-like_dom_sf"/>
</dbReference>
<feature type="transmembrane region" description="Helical" evidence="17">
    <location>
        <begin position="571"/>
        <end position="595"/>
    </location>
</feature>
<keyword evidence="6" id="KW-0677">Repeat</keyword>
<feature type="transmembrane region" description="Helical" evidence="17">
    <location>
        <begin position="1105"/>
        <end position="1127"/>
    </location>
</feature>
<proteinExistence type="inferred from homology"/>
<dbReference type="Pfam" id="PF00520">
    <property type="entry name" value="Ion_trans"/>
    <property type="match status" value="4"/>
</dbReference>
<evidence type="ECO:0000256" key="5">
    <source>
        <dbReference type="ARBA" id="ARBA00022692"/>
    </source>
</evidence>
<dbReference type="PANTHER" id="PTHR10037">
    <property type="entry name" value="VOLTAGE-GATED CATION CHANNEL CALCIUM AND SODIUM"/>
    <property type="match status" value="1"/>
</dbReference>
<keyword evidence="13" id="KW-0325">Glycoprotein</keyword>
<keyword evidence="5 17" id="KW-0812">Transmembrane</keyword>
<feature type="compositionally biased region" description="Low complexity" evidence="16">
    <location>
        <begin position="1762"/>
        <end position="1772"/>
    </location>
</feature>
<feature type="domain" description="Ion transport" evidence="18">
    <location>
        <begin position="223"/>
        <end position="512"/>
    </location>
</feature>
<dbReference type="GO" id="GO:0001518">
    <property type="term" value="C:voltage-gated sodium channel complex"/>
    <property type="evidence" value="ECO:0007669"/>
    <property type="project" value="TreeGrafter"/>
</dbReference>
<feature type="compositionally biased region" description="Basic residues" evidence="16">
    <location>
        <begin position="2000"/>
        <end position="2011"/>
    </location>
</feature>
<keyword evidence="12" id="KW-0804">Transcription</keyword>
<evidence type="ECO:0000256" key="7">
    <source>
        <dbReference type="ARBA" id="ARBA00022882"/>
    </source>
</evidence>
<gene>
    <name evidence="20" type="ORF">FCC1311_085562</name>
</gene>
<dbReference type="InterPro" id="IPR037264">
    <property type="entry name" value="TFIID_NTD2_sf"/>
</dbReference>
<feature type="compositionally biased region" description="Basic and acidic residues" evidence="16">
    <location>
        <begin position="1742"/>
        <end position="1760"/>
    </location>
</feature>
<evidence type="ECO:0000256" key="8">
    <source>
        <dbReference type="ARBA" id="ARBA00022989"/>
    </source>
</evidence>
<feature type="domain" description="Ion transport" evidence="18">
    <location>
        <begin position="551"/>
        <end position="751"/>
    </location>
</feature>
<feature type="repeat" description="WD" evidence="15">
    <location>
        <begin position="2066"/>
        <end position="2107"/>
    </location>
</feature>
<evidence type="ECO:0000256" key="3">
    <source>
        <dbReference type="ARBA" id="ARBA00022448"/>
    </source>
</evidence>
<dbReference type="EMBL" id="BEYU01000121">
    <property type="protein sequence ID" value="GBG32331.1"/>
    <property type="molecule type" value="Genomic_DNA"/>
</dbReference>
<evidence type="ECO:0000259" key="19">
    <source>
        <dbReference type="Pfam" id="PF04494"/>
    </source>
</evidence>
<dbReference type="SUPFAM" id="SSF50978">
    <property type="entry name" value="WD40 repeat-like"/>
    <property type="match status" value="1"/>
</dbReference>
<dbReference type="GO" id="GO:0005248">
    <property type="term" value="F:voltage-gated sodium channel activity"/>
    <property type="evidence" value="ECO:0007669"/>
    <property type="project" value="TreeGrafter"/>
</dbReference>
<keyword evidence="8 17" id="KW-1133">Transmembrane helix</keyword>
<feature type="region of interest" description="Disordered" evidence="16">
    <location>
        <begin position="1986"/>
        <end position="2011"/>
    </location>
</feature>
<feature type="region of interest" description="Disordered" evidence="16">
    <location>
        <begin position="1700"/>
        <end position="1791"/>
    </location>
</feature>
<feature type="domain" description="TFIID subunit TAF5 NTD2" evidence="19">
    <location>
        <begin position="1501"/>
        <end position="1626"/>
    </location>
</feature>
<feature type="repeat" description="WD" evidence="15">
    <location>
        <begin position="2150"/>
        <end position="2182"/>
    </location>
</feature>